<accession>A0A5N7B6J1</accession>
<dbReference type="AlphaFoldDB" id="A0A5N7B6J1"/>
<gene>
    <name evidence="1" type="ORF">BDV26DRAFT_263171</name>
</gene>
<name>A0A5N7B6J1_9EURO</name>
<evidence type="ECO:0000313" key="1">
    <source>
        <dbReference type="EMBL" id="KAE8377661.1"/>
    </source>
</evidence>
<protein>
    <submittedName>
        <fullName evidence="1">Uncharacterized protein</fullName>
    </submittedName>
</protein>
<keyword evidence="2" id="KW-1185">Reference proteome</keyword>
<dbReference type="EMBL" id="ML736220">
    <property type="protein sequence ID" value="KAE8377661.1"/>
    <property type="molecule type" value="Genomic_DNA"/>
</dbReference>
<dbReference type="OrthoDB" id="10588234at2759"/>
<proteinExistence type="predicted"/>
<sequence>MCASTCGGHFVPTSGSSRRKDLGCCEDELSRVGSKWLSEWSVKMNQPKGLSEPTNTLAKKSRCAVEIVRIIHLVENSQHVRHLERALAVLSGQFQHVGRPVSNCSPGGKFPRPDTP</sequence>
<dbReference type="Proteomes" id="UP000326198">
    <property type="component" value="Unassembled WGS sequence"/>
</dbReference>
<reference evidence="1 2" key="1">
    <citation type="submission" date="2019-04" db="EMBL/GenBank/DDBJ databases">
        <title>Friends and foes A comparative genomics studyof 23 Aspergillus species from section Flavi.</title>
        <authorList>
            <consortium name="DOE Joint Genome Institute"/>
            <person name="Kjaerbolling I."/>
            <person name="Vesth T."/>
            <person name="Frisvad J.C."/>
            <person name="Nybo J.L."/>
            <person name="Theobald S."/>
            <person name="Kildgaard S."/>
            <person name="Isbrandt T."/>
            <person name="Kuo A."/>
            <person name="Sato A."/>
            <person name="Lyhne E.K."/>
            <person name="Kogle M.E."/>
            <person name="Wiebenga A."/>
            <person name="Kun R.S."/>
            <person name="Lubbers R.J."/>
            <person name="Makela M.R."/>
            <person name="Barry K."/>
            <person name="Chovatia M."/>
            <person name="Clum A."/>
            <person name="Daum C."/>
            <person name="Haridas S."/>
            <person name="He G."/>
            <person name="LaButti K."/>
            <person name="Lipzen A."/>
            <person name="Mondo S."/>
            <person name="Riley R."/>
            <person name="Salamov A."/>
            <person name="Simmons B.A."/>
            <person name="Magnuson J.K."/>
            <person name="Henrissat B."/>
            <person name="Mortensen U.H."/>
            <person name="Larsen T.O."/>
            <person name="Devries R.P."/>
            <person name="Grigoriev I.V."/>
            <person name="Machida M."/>
            <person name="Baker S.E."/>
            <person name="Andersen M.R."/>
        </authorList>
    </citation>
    <scope>NUCLEOTIDE SEQUENCE [LARGE SCALE GENOMIC DNA]</scope>
    <source>
        <strain evidence="1 2">IBT 29228</strain>
    </source>
</reference>
<organism evidence="1 2">
    <name type="scientific">Aspergillus bertholletiae</name>
    <dbReference type="NCBI Taxonomy" id="1226010"/>
    <lineage>
        <taxon>Eukaryota</taxon>
        <taxon>Fungi</taxon>
        <taxon>Dikarya</taxon>
        <taxon>Ascomycota</taxon>
        <taxon>Pezizomycotina</taxon>
        <taxon>Eurotiomycetes</taxon>
        <taxon>Eurotiomycetidae</taxon>
        <taxon>Eurotiales</taxon>
        <taxon>Aspergillaceae</taxon>
        <taxon>Aspergillus</taxon>
        <taxon>Aspergillus subgen. Circumdati</taxon>
    </lineage>
</organism>
<evidence type="ECO:0000313" key="2">
    <source>
        <dbReference type="Proteomes" id="UP000326198"/>
    </source>
</evidence>